<protein>
    <recommendedName>
        <fullName evidence="3 10">Nicotinate phosphoribosyltransferase</fullName>
        <ecNumber evidence="3 10">6.3.4.21</ecNumber>
    </recommendedName>
</protein>
<dbReference type="Gene3D" id="3.20.20.70">
    <property type="entry name" value="Aldolase class I"/>
    <property type="match status" value="1"/>
</dbReference>
<evidence type="ECO:0000256" key="3">
    <source>
        <dbReference type="ARBA" id="ARBA00013236"/>
    </source>
</evidence>
<reference evidence="14" key="2">
    <citation type="journal article" date="2007" name="Science">
        <title>Draft genome sequence of the sexually transmitted pathogen Trichomonas vaginalis.</title>
        <authorList>
            <person name="Carlton J.M."/>
            <person name="Hirt R.P."/>
            <person name="Silva J.C."/>
            <person name="Delcher A.L."/>
            <person name="Schatz M."/>
            <person name="Zhao Q."/>
            <person name="Wortman J.R."/>
            <person name="Bidwell S.L."/>
            <person name="Alsmark U.C.M."/>
            <person name="Besteiro S."/>
            <person name="Sicheritz-Ponten T."/>
            <person name="Noel C.J."/>
            <person name="Dacks J.B."/>
            <person name="Foster P.G."/>
            <person name="Simillion C."/>
            <person name="Van de Peer Y."/>
            <person name="Miranda-Saavedra D."/>
            <person name="Barton G.J."/>
            <person name="Westrop G.D."/>
            <person name="Mueller S."/>
            <person name="Dessi D."/>
            <person name="Fiori P.L."/>
            <person name="Ren Q."/>
            <person name="Paulsen I."/>
            <person name="Zhang H."/>
            <person name="Bastida-Corcuera F.D."/>
            <person name="Simoes-Barbosa A."/>
            <person name="Brown M.T."/>
            <person name="Hayes R.D."/>
            <person name="Mukherjee M."/>
            <person name="Okumura C.Y."/>
            <person name="Schneider R."/>
            <person name="Smith A.J."/>
            <person name="Vanacova S."/>
            <person name="Villalvazo M."/>
            <person name="Haas B.J."/>
            <person name="Pertea M."/>
            <person name="Feldblyum T.V."/>
            <person name="Utterback T.R."/>
            <person name="Shu C.L."/>
            <person name="Osoegawa K."/>
            <person name="de Jong P.J."/>
            <person name="Hrdy I."/>
            <person name="Horvathova L."/>
            <person name="Zubacova Z."/>
            <person name="Dolezal P."/>
            <person name="Malik S.B."/>
            <person name="Logsdon J.M. Jr."/>
            <person name="Henze K."/>
            <person name="Gupta A."/>
            <person name="Wang C.C."/>
            <person name="Dunne R.L."/>
            <person name="Upcroft J.A."/>
            <person name="Upcroft P."/>
            <person name="White O."/>
            <person name="Salzberg S.L."/>
            <person name="Tang P."/>
            <person name="Chiu C.-H."/>
            <person name="Lee Y.-S."/>
            <person name="Embley T.M."/>
            <person name="Coombs G.H."/>
            <person name="Mottram J.C."/>
            <person name="Tachezy J."/>
            <person name="Fraser-Liggett C.M."/>
            <person name="Johnson P.J."/>
        </authorList>
    </citation>
    <scope>NUCLEOTIDE SEQUENCE [LARGE SCALE GENOMIC DNA]</scope>
    <source>
        <strain evidence="14">G3</strain>
    </source>
</reference>
<accession>A2DLU0</accession>
<keyword evidence="6 10" id="KW-0662">Pyridine nucleotide biosynthesis</keyword>
<dbReference type="AlphaFoldDB" id="A2DLU0"/>
<dbReference type="FunCoup" id="A2DLU0">
    <property type="interactions" value="275"/>
</dbReference>
<dbReference type="Pfam" id="PF04095">
    <property type="entry name" value="NAPRTase"/>
    <property type="match status" value="1"/>
</dbReference>
<evidence type="ECO:0000256" key="9">
    <source>
        <dbReference type="ARBA" id="ARBA00048668"/>
    </source>
</evidence>
<comment type="pathway">
    <text evidence="1 10">Cofactor biosynthesis; NAD(+) biosynthesis; nicotinate D-ribonucleotide from nicotinate: step 1/1.</text>
</comment>
<dbReference type="PIRSF" id="PIRSF000484">
    <property type="entry name" value="NAPRT"/>
    <property type="match status" value="1"/>
</dbReference>
<dbReference type="GO" id="GO:0016757">
    <property type="term" value="F:glycosyltransferase activity"/>
    <property type="evidence" value="ECO:0007669"/>
    <property type="project" value="UniProtKB-KW"/>
</dbReference>
<dbReference type="PANTHER" id="PTHR11098">
    <property type="entry name" value="NICOTINATE PHOSPHORIBOSYLTRANSFERASE"/>
    <property type="match status" value="1"/>
</dbReference>
<evidence type="ECO:0000313" key="15">
    <source>
        <dbReference type="Proteomes" id="UP000001542"/>
    </source>
</evidence>
<evidence type="ECO:0000256" key="6">
    <source>
        <dbReference type="ARBA" id="ARBA00022642"/>
    </source>
</evidence>
<comment type="PTM">
    <text evidence="10">Transiently phosphorylated on a His residue during the reaction cycle. Phosphorylation strongly increases the affinity for substrates and increases the rate of nicotinate D-ribonucleotide production. Dephosphorylation regenerates the low-affinity form of the enzyme, leading to product release.</text>
</comment>
<evidence type="ECO:0000259" key="11">
    <source>
        <dbReference type="Pfam" id="PF04095"/>
    </source>
</evidence>
<evidence type="ECO:0000256" key="7">
    <source>
        <dbReference type="ARBA" id="ARBA00022679"/>
    </source>
</evidence>
<dbReference type="InParanoid" id="A2DLU0"/>
<gene>
    <name evidence="14" type="ORF">TVAG_462280</name>
</gene>
<dbReference type="Pfam" id="PF17956">
    <property type="entry name" value="NAPRTase_C"/>
    <property type="match status" value="1"/>
</dbReference>
<dbReference type="InterPro" id="IPR007229">
    <property type="entry name" value="Nic_PRibTrfase-Fam"/>
</dbReference>
<evidence type="ECO:0000259" key="13">
    <source>
        <dbReference type="Pfam" id="PF17956"/>
    </source>
</evidence>
<dbReference type="NCBIfam" id="TIGR01513">
    <property type="entry name" value="NAPRTase_put"/>
    <property type="match status" value="1"/>
</dbReference>
<dbReference type="EC" id="6.3.4.21" evidence="3 10"/>
<dbReference type="Gene3D" id="3.20.140.10">
    <property type="entry name" value="nicotinate phosphoribosyltransferase"/>
    <property type="match status" value="1"/>
</dbReference>
<name>A2DLU0_TRIV3</name>
<keyword evidence="14" id="KW-0328">Glycosyltransferase</keyword>
<dbReference type="Proteomes" id="UP000001542">
    <property type="component" value="Unassembled WGS sequence"/>
</dbReference>
<feature type="domain" description="Nicotinate/nicotinamide phosphoribosyltransferase" evidence="11">
    <location>
        <begin position="160"/>
        <end position="404"/>
    </location>
</feature>
<dbReference type="InterPro" id="IPR041525">
    <property type="entry name" value="N/Namide_PRibTrfase"/>
</dbReference>
<dbReference type="GO" id="GO:0004516">
    <property type="term" value="F:nicotinate phosphoribosyltransferase activity"/>
    <property type="evidence" value="ECO:0000318"/>
    <property type="project" value="GO_Central"/>
</dbReference>
<reference evidence="14" key="1">
    <citation type="submission" date="2006-10" db="EMBL/GenBank/DDBJ databases">
        <authorList>
            <person name="Amadeo P."/>
            <person name="Zhao Q."/>
            <person name="Wortman J."/>
            <person name="Fraser-Liggett C."/>
            <person name="Carlton J."/>
        </authorList>
    </citation>
    <scope>NUCLEOTIDE SEQUENCE</scope>
    <source>
        <strain evidence="14">G3</strain>
    </source>
</reference>
<keyword evidence="4" id="KW-0597">Phosphoprotein</keyword>
<dbReference type="InterPro" id="IPR040727">
    <property type="entry name" value="NAPRTase_N"/>
</dbReference>
<dbReference type="GO" id="GO:0005829">
    <property type="term" value="C:cytosol"/>
    <property type="evidence" value="ECO:0000318"/>
    <property type="project" value="GO_Central"/>
</dbReference>
<feature type="domain" description="Nicotinate phosphoribosyltransferase C-terminal" evidence="13">
    <location>
        <begin position="408"/>
        <end position="514"/>
    </location>
</feature>
<evidence type="ECO:0000313" key="14">
    <source>
        <dbReference type="EMBL" id="EAY18543.1"/>
    </source>
</evidence>
<evidence type="ECO:0000256" key="1">
    <source>
        <dbReference type="ARBA" id="ARBA00004952"/>
    </source>
</evidence>
<dbReference type="GO" id="GO:0034355">
    <property type="term" value="P:NAD+ biosynthetic process via the salvage pathway"/>
    <property type="evidence" value="ECO:0000318"/>
    <property type="project" value="GO_Central"/>
</dbReference>
<dbReference type="SUPFAM" id="SSF51690">
    <property type="entry name" value="Nicotinate/Quinolinate PRTase C-terminal domain-like"/>
    <property type="match status" value="1"/>
</dbReference>
<dbReference type="InterPro" id="IPR013785">
    <property type="entry name" value="Aldolase_TIM"/>
</dbReference>
<evidence type="ECO:0000259" key="12">
    <source>
        <dbReference type="Pfam" id="PF17767"/>
    </source>
</evidence>
<dbReference type="eggNOG" id="KOG2511">
    <property type="taxonomic scope" value="Eukaryota"/>
</dbReference>
<dbReference type="OMA" id="INMMYAH"/>
<dbReference type="InterPro" id="IPR036068">
    <property type="entry name" value="Nicotinate_pribotase-like_C"/>
</dbReference>
<keyword evidence="5 10" id="KW-0436">Ligase</keyword>
<feature type="domain" description="Nicotinate phosphoribosyltransferase N-terminal" evidence="12">
    <location>
        <begin position="14"/>
        <end position="140"/>
    </location>
</feature>
<organism evidence="14 15">
    <name type="scientific">Trichomonas vaginalis (strain ATCC PRA-98 / G3)</name>
    <dbReference type="NCBI Taxonomy" id="412133"/>
    <lineage>
        <taxon>Eukaryota</taxon>
        <taxon>Metamonada</taxon>
        <taxon>Parabasalia</taxon>
        <taxon>Trichomonadida</taxon>
        <taxon>Trichomonadidae</taxon>
        <taxon>Trichomonas</taxon>
    </lineage>
</organism>
<comment type="similarity">
    <text evidence="2 10">Belongs to the NAPRTase family.</text>
</comment>
<dbReference type="Pfam" id="PF17767">
    <property type="entry name" value="NAPRTase_N"/>
    <property type="match status" value="1"/>
</dbReference>
<dbReference type="InterPro" id="IPR041619">
    <property type="entry name" value="NAPRTase_C"/>
</dbReference>
<dbReference type="OrthoDB" id="193380at2759"/>
<dbReference type="FunFam" id="3.20.140.10:FF:000018">
    <property type="entry name" value="Nicotinate phosphoribosyltransferase"/>
    <property type="match status" value="1"/>
</dbReference>
<dbReference type="VEuPathDB" id="TrichDB:TVAGG3_1012020"/>
<comment type="function">
    <text evidence="8">Catalyzes the first step in the biosynthesis of NAD from nicotinic acid, the ATP-dependent synthesis of beta-nicotinate D-ribonucleotide from nicotinate and 5-phospho-D-ribose 1-phosphate. Helps prevent cellular oxidative stress via its role in NAD biosynthesis.</text>
</comment>
<keyword evidence="7 10" id="KW-0808">Transferase</keyword>
<dbReference type="EMBL" id="DS113217">
    <property type="protein sequence ID" value="EAY18543.1"/>
    <property type="molecule type" value="Genomic_DNA"/>
</dbReference>
<proteinExistence type="inferred from homology"/>
<comment type="catalytic activity">
    <reaction evidence="9 10">
        <text>5-phospho-alpha-D-ribose 1-diphosphate + nicotinate + ATP + H2O = nicotinate beta-D-ribonucleotide + ADP + phosphate + diphosphate</text>
        <dbReference type="Rhea" id="RHEA:36163"/>
        <dbReference type="ChEBI" id="CHEBI:15377"/>
        <dbReference type="ChEBI" id="CHEBI:30616"/>
        <dbReference type="ChEBI" id="CHEBI:32544"/>
        <dbReference type="ChEBI" id="CHEBI:33019"/>
        <dbReference type="ChEBI" id="CHEBI:43474"/>
        <dbReference type="ChEBI" id="CHEBI:57502"/>
        <dbReference type="ChEBI" id="CHEBI:58017"/>
        <dbReference type="ChEBI" id="CHEBI:456216"/>
        <dbReference type="EC" id="6.3.4.21"/>
    </reaction>
</comment>
<sequence length="525" mass="58920">MQPADSGVPYTCAMLTDFYEVTICLAQWLKGRADKIVTFDLFYRTQPFKGSFAIFGGLEEAIDFIKSFRFTEDQLKYIQNNLPGVNPAFIDWLRKLDPNMLVIHAPKEGTVVFPREPLLRITGPMGLCQLIETPLLNRINFATLMTTNAARIRLLAKDRKLMEFGLRRAQGPDGAMSATRYSYLGGFDSTSNVLAGYKYGIPIAGTVAHSFISSYYDVNDPISHLMKHAVTGEDVDLLVHAEKCINENGWHTNQTELIAFIAQAQAFPTNFLALVDTYDTMTSGVPNFLAVSYALTRAGYNGKGIRLDSGDLAELSKQTRKMFKEFAEKYNIPEAAHYIITASNDINEKALLELERVGHEIDVYGIGTHLVTCQMQPALGGVYKLVEIDGHPRVKLSNDLIKVTLPGKKNLFRLYDIEGKAICDLLTLGDDEVIEPGKYTFFECWPNAQPFECTFSKAERLFHPAFEHGIVSVDDLNKARERVREQIHGGFRPDVIKIIDPAQYKVCLSPSLHQKLLQLIEEAKE</sequence>
<evidence type="ECO:0000256" key="5">
    <source>
        <dbReference type="ARBA" id="ARBA00022598"/>
    </source>
</evidence>
<dbReference type="FunFam" id="3.20.140.10:FF:000026">
    <property type="entry name" value="Nicotinate phosphoribosyltransferase"/>
    <property type="match status" value="1"/>
</dbReference>
<dbReference type="CDD" id="cd01570">
    <property type="entry name" value="NAPRTase_A"/>
    <property type="match status" value="1"/>
</dbReference>
<evidence type="ECO:0000256" key="8">
    <source>
        <dbReference type="ARBA" id="ARBA00023426"/>
    </source>
</evidence>
<evidence type="ECO:0000256" key="4">
    <source>
        <dbReference type="ARBA" id="ARBA00022553"/>
    </source>
</evidence>
<keyword evidence="15" id="KW-1185">Reference proteome</keyword>
<dbReference type="KEGG" id="tva:5464072"/>
<dbReference type="PANTHER" id="PTHR11098:SF1">
    <property type="entry name" value="NICOTINATE PHOSPHORIBOSYLTRANSFERASE"/>
    <property type="match status" value="1"/>
</dbReference>
<dbReference type="InterPro" id="IPR006405">
    <property type="entry name" value="Nic_PRibTrfase_pncB"/>
</dbReference>
<dbReference type="RefSeq" id="XP_001579529.1">
    <property type="nucleotide sequence ID" value="XM_001579479.1"/>
</dbReference>
<dbReference type="VEuPathDB" id="TrichDB:TVAG_462280"/>
<dbReference type="STRING" id="5722.A2DLU0"/>
<evidence type="ECO:0000256" key="10">
    <source>
        <dbReference type="RuleBase" id="RU365100"/>
    </source>
</evidence>
<evidence type="ECO:0000256" key="2">
    <source>
        <dbReference type="ARBA" id="ARBA00010897"/>
    </source>
</evidence>
<dbReference type="SMR" id="A2DLU0"/>
<dbReference type="UniPathway" id="UPA00253">
    <property type="reaction ID" value="UER00457"/>
</dbReference>
<dbReference type="SUPFAM" id="SSF54675">
    <property type="entry name" value="Nicotinate/Quinolinate PRTase N-terminal domain-like"/>
    <property type="match status" value="1"/>
</dbReference>